<dbReference type="GO" id="GO:0005829">
    <property type="term" value="C:cytosol"/>
    <property type="evidence" value="ECO:0007669"/>
    <property type="project" value="TreeGrafter"/>
</dbReference>
<dbReference type="InterPro" id="IPR032466">
    <property type="entry name" value="Metal_Hydrolase"/>
</dbReference>
<evidence type="ECO:0000259" key="6">
    <source>
        <dbReference type="Pfam" id="PF01979"/>
    </source>
</evidence>
<dbReference type="InterPro" id="IPR050378">
    <property type="entry name" value="Metallo-dep_Hydrolases_sf"/>
</dbReference>
<evidence type="ECO:0000256" key="1">
    <source>
        <dbReference type="ARBA" id="ARBA00001947"/>
    </source>
</evidence>
<dbReference type="Gene3D" id="2.30.40.10">
    <property type="entry name" value="Urease, subunit C, domain 1"/>
    <property type="match status" value="1"/>
</dbReference>
<dbReference type="GO" id="GO:0046872">
    <property type="term" value="F:metal ion binding"/>
    <property type="evidence" value="ECO:0007669"/>
    <property type="project" value="UniProtKB-KW"/>
</dbReference>
<comment type="similarity">
    <text evidence="2">Belongs to the metallo-dependent hydrolases superfamily. Hydantoinase/dihydropyrimidinase family.</text>
</comment>
<organism evidence="7 8">
    <name type="scientific">Sedimentibacter saalensis</name>
    <dbReference type="NCBI Taxonomy" id="130788"/>
    <lineage>
        <taxon>Bacteria</taxon>
        <taxon>Bacillati</taxon>
        <taxon>Bacillota</taxon>
        <taxon>Tissierellia</taxon>
        <taxon>Sedimentibacter</taxon>
    </lineage>
</organism>
<comment type="cofactor">
    <cofactor evidence="1">
        <name>Zn(2+)</name>
        <dbReference type="ChEBI" id="CHEBI:29105"/>
    </cofactor>
</comment>
<dbReference type="SUPFAM" id="SSF51556">
    <property type="entry name" value="Metallo-dependent hydrolases"/>
    <property type="match status" value="1"/>
</dbReference>
<dbReference type="RefSeq" id="WP_145085525.1">
    <property type="nucleotide sequence ID" value="NZ_DAMBUX010000010.1"/>
</dbReference>
<gene>
    <name evidence="7" type="ORF">LY60_03030</name>
</gene>
<evidence type="ECO:0000256" key="2">
    <source>
        <dbReference type="ARBA" id="ARBA00008829"/>
    </source>
</evidence>
<accession>A0A562J4R6</accession>
<dbReference type="GO" id="GO:0016812">
    <property type="term" value="F:hydrolase activity, acting on carbon-nitrogen (but not peptide) bonds, in cyclic amides"/>
    <property type="evidence" value="ECO:0007669"/>
    <property type="project" value="TreeGrafter"/>
</dbReference>
<evidence type="ECO:0000313" key="8">
    <source>
        <dbReference type="Proteomes" id="UP000315343"/>
    </source>
</evidence>
<dbReference type="InterPro" id="IPR011778">
    <property type="entry name" value="Hydantoinase/dihydroPyrase"/>
</dbReference>
<evidence type="ECO:0000313" key="7">
    <source>
        <dbReference type="EMBL" id="TWH78188.1"/>
    </source>
</evidence>
<comment type="PTM">
    <text evidence="5">Carbamylation allows a single lysine to coordinate two divalent metal cations.</text>
</comment>
<dbReference type="Pfam" id="PF01979">
    <property type="entry name" value="Amidohydro_1"/>
    <property type="match status" value="1"/>
</dbReference>
<keyword evidence="3" id="KW-0479">Metal-binding</keyword>
<dbReference type="EMBL" id="VLKH01000010">
    <property type="protein sequence ID" value="TWH78188.1"/>
    <property type="molecule type" value="Genomic_DNA"/>
</dbReference>
<evidence type="ECO:0000256" key="5">
    <source>
        <dbReference type="PIRSR" id="PIRSR611778-50"/>
    </source>
</evidence>
<dbReference type="NCBIfam" id="TIGR02033">
    <property type="entry name" value="D-hydantoinase"/>
    <property type="match status" value="1"/>
</dbReference>
<keyword evidence="8" id="KW-1185">Reference proteome</keyword>
<feature type="domain" description="Amidohydrolase-related" evidence="6">
    <location>
        <begin position="49"/>
        <end position="439"/>
    </location>
</feature>
<dbReference type="PANTHER" id="PTHR11647:SF1">
    <property type="entry name" value="COLLAPSIN RESPONSE MEDIATOR PROTEIN"/>
    <property type="match status" value="1"/>
</dbReference>
<dbReference type="AlphaFoldDB" id="A0A562J4R6"/>
<dbReference type="OrthoDB" id="9765462at2"/>
<keyword evidence="4" id="KW-0378">Hydrolase</keyword>
<sequence length="467" mass="51283">MRTLIKNGTILTAENEYKGAVLIENEKIIALGLINECKADKIIDATGKYVMPGGVDQHTHFSALCNVGNKDTAGYETTKSAVVGGTTTIIDFAPQDPWKGLIESIDYRINVRAKGKACVDFGLHAMVTYLMDSIFNEIDMLPAKGISSIKIFMAYNGSPLHVDDGSFFKILQKARNVGVTVFVHAENGEIIDFFRNECIKNGQTEPKYHYISRPPFTEAEGVRRAIYLASQTDTPLYIAHMTCRDALKELLEAKGKGIRVSAETCTHYLTKTKKALDNPDFNEAAKFICSPALRDDEDCIALWKALSKGLLTAVSSDHCGIDLSELKQAGRDNFTNIPNGSPGVGDRIHMVWTNGVVAGKISKQKFVEVISTMPAKINGLYPRKGTLEIGSDGDIVIFDPSYNGTVKLDDNPNGVDYNVYEGNKQIGRVETVLLRGNVVVENAKYVGEIGMGKYIPAKMFAYCYDLC</sequence>
<dbReference type="PANTHER" id="PTHR11647">
    <property type="entry name" value="HYDRANTOINASE/DIHYDROPYRIMIDINASE FAMILY MEMBER"/>
    <property type="match status" value="1"/>
</dbReference>
<comment type="caution">
    <text evidence="7">The sequence shown here is derived from an EMBL/GenBank/DDBJ whole genome shotgun (WGS) entry which is preliminary data.</text>
</comment>
<evidence type="ECO:0000256" key="4">
    <source>
        <dbReference type="ARBA" id="ARBA00022801"/>
    </source>
</evidence>
<evidence type="ECO:0000256" key="3">
    <source>
        <dbReference type="ARBA" id="ARBA00022723"/>
    </source>
</evidence>
<proteinExistence type="inferred from homology"/>
<dbReference type="SUPFAM" id="SSF51338">
    <property type="entry name" value="Composite domain of metallo-dependent hydrolases"/>
    <property type="match status" value="1"/>
</dbReference>
<protein>
    <submittedName>
        <fullName evidence="7">Dihydropyrimidinase</fullName>
    </submittedName>
</protein>
<feature type="modified residue" description="N6-carboxylysine" evidence="5">
    <location>
        <position position="150"/>
    </location>
</feature>
<dbReference type="InterPro" id="IPR006680">
    <property type="entry name" value="Amidohydro-rel"/>
</dbReference>
<dbReference type="Proteomes" id="UP000315343">
    <property type="component" value="Unassembled WGS sequence"/>
</dbReference>
<reference evidence="7 8" key="1">
    <citation type="submission" date="2019-07" db="EMBL/GenBank/DDBJ databases">
        <title>Genomic Encyclopedia of Type Strains, Phase I: the one thousand microbial genomes (KMG-I) project.</title>
        <authorList>
            <person name="Kyrpides N."/>
        </authorList>
    </citation>
    <scope>NUCLEOTIDE SEQUENCE [LARGE SCALE GENOMIC DNA]</scope>
    <source>
        <strain evidence="7 8">DSM 13558</strain>
    </source>
</reference>
<name>A0A562J4R6_9FIRM</name>
<dbReference type="Gene3D" id="3.20.20.140">
    <property type="entry name" value="Metal-dependent hydrolases"/>
    <property type="match status" value="1"/>
</dbReference>
<dbReference type="InterPro" id="IPR011059">
    <property type="entry name" value="Metal-dep_hydrolase_composite"/>
</dbReference>
<dbReference type="FunFam" id="3.20.20.140:FF:000174">
    <property type="entry name" value="Dihydropyrimidinase-related protein 2"/>
    <property type="match status" value="1"/>
</dbReference>